<evidence type="ECO:0000256" key="6">
    <source>
        <dbReference type="ARBA" id="ARBA00022892"/>
    </source>
</evidence>
<evidence type="ECO:0000313" key="15">
    <source>
        <dbReference type="Proteomes" id="UP000215902"/>
    </source>
</evidence>
<dbReference type="PANTHER" id="PTHR11043:SF0">
    <property type="entry name" value="COATOMER SUBUNIT ZETA"/>
    <property type="match status" value="1"/>
</dbReference>
<dbReference type="EMBL" id="NIVC01000154">
    <property type="protein sequence ID" value="PAA89305.1"/>
    <property type="molecule type" value="Genomic_DNA"/>
</dbReference>
<keyword evidence="10 12" id="KW-0968">Cytoplasmic vesicle</keyword>
<keyword evidence="6 12" id="KW-0931">ER-Golgi transport</keyword>
<name>A0A267GTH1_9PLAT</name>
<dbReference type="InterPro" id="IPR039652">
    <property type="entry name" value="Coatomer_zeta"/>
</dbReference>
<dbReference type="GO" id="GO:0006886">
    <property type="term" value="P:intracellular protein transport"/>
    <property type="evidence" value="ECO:0007669"/>
    <property type="project" value="TreeGrafter"/>
</dbReference>
<evidence type="ECO:0000313" key="14">
    <source>
        <dbReference type="EMBL" id="PAA89305.1"/>
    </source>
</evidence>
<dbReference type="STRING" id="282301.A0A267GTH1"/>
<dbReference type="CDD" id="cd14829">
    <property type="entry name" value="Zeta-COP"/>
    <property type="match status" value="1"/>
</dbReference>
<evidence type="ECO:0000256" key="7">
    <source>
        <dbReference type="ARBA" id="ARBA00022927"/>
    </source>
</evidence>
<keyword evidence="4 12" id="KW-0813">Transport</keyword>
<evidence type="ECO:0000256" key="9">
    <source>
        <dbReference type="ARBA" id="ARBA00023136"/>
    </source>
</evidence>
<comment type="function">
    <text evidence="11">The coatomer is a cytosolic protein complex that binds to dilysine motifs and reversibly associates with Golgi non-clathrin-coated vesicles, which further mediate biosynthetic protein transport from the ER, via the Golgi up to the trans Golgi network. Coatomer complex is required for budding from Golgi membranes, and is essential for the retrograde Golgi-to-ER transport of dilysine-tagged proteins. The zeta subunit may be involved in regulating the coat assembly and, hence, the rate of biosynthetic protein transport due to its association-dissociation properties with the coatomer complex.</text>
</comment>
<evidence type="ECO:0000256" key="5">
    <source>
        <dbReference type="ARBA" id="ARBA00022490"/>
    </source>
</evidence>
<keyword evidence="15" id="KW-1185">Reference proteome</keyword>
<comment type="subcellular location">
    <subcellularLocation>
        <location evidence="12">Cytoplasm</location>
    </subcellularLocation>
    <subcellularLocation>
        <location evidence="1 12">Golgi apparatus membrane</location>
        <topology evidence="1 12">Peripheral membrane protein</topology>
        <orientation evidence="1 12">Cytoplasmic side</orientation>
    </subcellularLocation>
    <subcellularLocation>
        <location evidence="12">Cytoplasmic vesicle</location>
        <location evidence="12">COPI-coated vesicle membrane</location>
        <topology evidence="12">Peripheral membrane protein</topology>
        <orientation evidence="12">Cytoplasmic side</orientation>
    </subcellularLocation>
</comment>
<evidence type="ECO:0000259" key="13">
    <source>
        <dbReference type="Pfam" id="PF01217"/>
    </source>
</evidence>
<comment type="caution">
    <text evidence="14">The sequence shown here is derived from an EMBL/GenBank/DDBJ whole genome shotgun (WGS) entry which is preliminary data.</text>
</comment>
<dbReference type="Pfam" id="PF01217">
    <property type="entry name" value="Clat_adaptor_s"/>
    <property type="match status" value="1"/>
</dbReference>
<evidence type="ECO:0000256" key="1">
    <source>
        <dbReference type="ARBA" id="ARBA00004255"/>
    </source>
</evidence>
<keyword evidence="9 12" id="KW-0472">Membrane</keyword>
<evidence type="ECO:0000256" key="10">
    <source>
        <dbReference type="ARBA" id="ARBA00023329"/>
    </source>
</evidence>
<organism evidence="14 15">
    <name type="scientific">Macrostomum lignano</name>
    <dbReference type="NCBI Taxonomy" id="282301"/>
    <lineage>
        <taxon>Eukaryota</taxon>
        <taxon>Metazoa</taxon>
        <taxon>Spiralia</taxon>
        <taxon>Lophotrochozoa</taxon>
        <taxon>Platyhelminthes</taxon>
        <taxon>Rhabditophora</taxon>
        <taxon>Macrostomorpha</taxon>
        <taxon>Macrostomida</taxon>
        <taxon>Macrostomidae</taxon>
        <taxon>Macrostomum</taxon>
    </lineage>
</organism>
<evidence type="ECO:0000256" key="3">
    <source>
        <dbReference type="ARBA" id="ARBA00011775"/>
    </source>
</evidence>
<feature type="non-terminal residue" evidence="14">
    <location>
        <position position="1"/>
    </location>
</feature>
<dbReference type="AlphaFoldDB" id="A0A267GTH1"/>
<dbReference type="Gene3D" id="3.30.450.60">
    <property type="match status" value="1"/>
</dbReference>
<reference evidence="14 15" key="1">
    <citation type="submission" date="2017-06" db="EMBL/GenBank/DDBJ databases">
        <title>A platform for efficient transgenesis in Macrostomum lignano, a flatworm model organism for stem cell research.</title>
        <authorList>
            <person name="Berezikov E."/>
        </authorList>
    </citation>
    <scope>NUCLEOTIDE SEQUENCE [LARGE SCALE GENOMIC DNA]</scope>
    <source>
        <strain evidence="14">DV1</strain>
        <tissue evidence="14">Whole organism</tissue>
    </source>
</reference>
<evidence type="ECO:0000256" key="12">
    <source>
        <dbReference type="RuleBase" id="RU366053"/>
    </source>
</evidence>
<gene>
    <name evidence="14" type="ORF">BOX15_Mlig014272g2</name>
</gene>
<proteinExistence type="inferred from homology"/>
<evidence type="ECO:0000256" key="4">
    <source>
        <dbReference type="ARBA" id="ARBA00022448"/>
    </source>
</evidence>
<comment type="subunit">
    <text evidence="3 12">Oligomeric complex that consists of at least the alpha, beta, beta', gamma, delta, epsilon and zeta subunits.</text>
</comment>
<evidence type="ECO:0000256" key="2">
    <source>
        <dbReference type="ARBA" id="ARBA00006972"/>
    </source>
</evidence>
<dbReference type="InterPro" id="IPR011012">
    <property type="entry name" value="Longin-like_dom_sf"/>
</dbReference>
<comment type="similarity">
    <text evidence="2 12">Belongs to the adaptor complexes small subunit family.</text>
</comment>
<sequence length="164" mass="18389">ILILDNDGRRIIAKYYGADSMPSVKEQRAFETSLFAKTSKNLAAEIVMFEGYTCVFKSNVDLIFYVIGDAVENELILSNTLNTLYDAVSQILKKNVEKRALLDSLDLVFLAIDELCDSGIVLETDSIQLVSRVGSRLDDTQQLEGSVTQVLQQAKEQFKWSLLK</sequence>
<dbReference type="InterPro" id="IPR022775">
    <property type="entry name" value="AP_mu_sigma_su"/>
</dbReference>
<evidence type="ECO:0000256" key="8">
    <source>
        <dbReference type="ARBA" id="ARBA00023034"/>
    </source>
</evidence>
<dbReference type="SUPFAM" id="SSF64356">
    <property type="entry name" value="SNARE-like"/>
    <property type="match status" value="1"/>
</dbReference>
<protein>
    <recommendedName>
        <fullName evidence="12">Coatomer subunit zeta</fullName>
    </recommendedName>
</protein>
<keyword evidence="7 12" id="KW-0653">Protein transport</keyword>
<dbReference type="FunFam" id="3.30.450.60:FF:000013">
    <property type="entry name" value="Coatomer subunit zeta"/>
    <property type="match status" value="1"/>
</dbReference>
<dbReference type="OrthoDB" id="10249988at2759"/>
<dbReference type="GO" id="GO:0006890">
    <property type="term" value="P:retrograde vesicle-mediated transport, Golgi to endoplasmic reticulum"/>
    <property type="evidence" value="ECO:0007669"/>
    <property type="project" value="UniProtKB-UniRule"/>
</dbReference>
<dbReference type="GO" id="GO:0000139">
    <property type="term" value="C:Golgi membrane"/>
    <property type="evidence" value="ECO:0007669"/>
    <property type="project" value="UniProtKB-SubCell"/>
</dbReference>
<keyword evidence="8 12" id="KW-0333">Golgi apparatus</keyword>
<dbReference type="PANTHER" id="PTHR11043">
    <property type="entry name" value="ZETA-COAT PROTEIN"/>
    <property type="match status" value="1"/>
</dbReference>
<accession>A0A267GTH1</accession>
<dbReference type="Proteomes" id="UP000215902">
    <property type="component" value="Unassembled WGS sequence"/>
</dbReference>
<dbReference type="GO" id="GO:0006891">
    <property type="term" value="P:intra-Golgi vesicle-mediated transport"/>
    <property type="evidence" value="ECO:0007669"/>
    <property type="project" value="TreeGrafter"/>
</dbReference>
<keyword evidence="5 12" id="KW-0963">Cytoplasm</keyword>
<evidence type="ECO:0000256" key="11">
    <source>
        <dbReference type="ARBA" id="ARBA00045555"/>
    </source>
</evidence>
<feature type="domain" description="AP complex mu/sigma subunit" evidence="13">
    <location>
        <begin position="1"/>
        <end position="134"/>
    </location>
</feature>
<dbReference type="GO" id="GO:0030126">
    <property type="term" value="C:COPI vesicle coat"/>
    <property type="evidence" value="ECO:0007669"/>
    <property type="project" value="UniProtKB-UniRule"/>
</dbReference>